<evidence type="ECO:0000313" key="1">
    <source>
        <dbReference type="EMBL" id="CAB9530941.1"/>
    </source>
</evidence>
<reference evidence="1" key="1">
    <citation type="submission" date="2020-06" db="EMBL/GenBank/DDBJ databases">
        <authorList>
            <consortium name="Plant Systems Biology data submission"/>
        </authorList>
    </citation>
    <scope>NUCLEOTIDE SEQUENCE</scope>
    <source>
        <strain evidence="1">D6</strain>
    </source>
</reference>
<comment type="caution">
    <text evidence="1">The sequence shown here is derived from an EMBL/GenBank/DDBJ whole genome shotgun (WGS) entry which is preliminary data.</text>
</comment>
<organism evidence="1 2">
    <name type="scientific">Seminavis robusta</name>
    <dbReference type="NCBI Taxonomy" id="568900"/>
    <lineage>
        <taxon>Eukaryota</taxon>
        <taxon>Sar</taxon>
        <taxon>Stramenopiles</taxon>
        <taxon>Ochrophyta</taxon>
        <taxon>Bacillariophyta</taxon>
        <taxon>Bacillariophyceae</taxon>
        <taxon>Bacillariophycidae</taxon>
        <taxon>Naviculales</taxon>
        <taxon>Naviculaceae</taxon>
        <taxon>Seminavis</taxon>
    </lineage>
</organism>
<accession>A0A9N8F3W5</accession>
<dbReference type="EMBL" id="CAICTM010003118">
    <property type="protein sequence ID" value="CAB9530941.1"/>
    <property type="molecule type" value="Genomic_DNA"/>
</dbReference>
<gene>
    <name evidence="1" type="ORF">SEMRO_3120_G344200.1</name>
</gene>
<dbReference type="AlphaFoldDB" id="A0A9N8F3W5"/>
<sequence length="485" mass="54312">MELSDKLTTVSTQREYTVEEIEEYPPSPIDLPLTQVLEDRDLRKDSDSVDSDDDCMHGEAVLNCFFHVAHAFATKRSYVAKMNDKTFSAPKGTAYRHVCRIASTKTVEQRRVVTSLYLQDWRENRGEKNAADHLEREYCCYPKYNWNYACSGEVGVYPSNCPNESFNRHGIKSIAADCSKNASLAAFLVHTAPRLLQEDANTRSDPCTIEIPRTSSIFAVAATGFLKEGTDVVQLGVDEYGKPSSWLCNLGHKVGVPIDTRRIRMVNAAIDGDPRPFQAELAQIGLDLPDSIADAMVRMTDTVCHLQWKQGNIVGDCQNCVKHLGYSCPGAIFLRSKHNLLNCPLSNLRKTSANARGDVAKACARGNTKKMYQSGLPKTSKRRCLSKMLESFDAYLATLNHQQLSKLVLYYRLFPRHVPSIDPVKGWTTQNLLDTLLSFHDNPTGHRAMLLARPREQPTSYSVVKTIAEKIQQTTASLPQKENNC</sequence>
<keyword evidence="2" id="KW-1185">Reference proteome</keyword>
<protein>
    <submittedName>
        <fullName evidence="1">Uncharacterized protein</fullName>
    </submittedName>
</protein>
<proteinExistence type="predicted"/>
<evidence type="ECO:0000313" key="2">
    <source>
        <dbReference type="Proteomes" id="UP001153069"/>
    </source>
</evidence>
<name>A0A9N8F3W5_9STRA</name>
<dbReference type="Proteomes" id="UP001153069">
    <property type="component" value="Unassembled WGS sequence"/>
</dbReference>